<accession>A0A1M6QWP6</accession>
<dbReference type="Pfam" id="PF05973">
    <property type="entry name" value="Gp49"/>
    <property type="match status" value="1"/>
</dbReference>
<dbReference type="EMBL" id="LT670844">
    <property type="protein sequence ID" value="SHK24497.1"/>
    <property type="molecule type" value="Genomic_DNA"/>
</dbReference>
<dbReference type="InterPro" id="IPR009241">
    <property type="entry name" value="HigB-like"/>
</dbReference>
<evidence type="ECO:0000313" key="1">
    <source>
        <dbReference type="EMBL" id="SHK24497.1"/>
    </source>
</evidence>
<organism evidence="1 2">
    <name type="scientific">Bradyrhizobium lablabi</name>
    <dbReference type="NCBI Taxonomy" id="722472"/>
    <lineage>
        <taxon>Bacteria</taxon>
        <taxon>Pseudomonadati</taxon>
        <taxon>Pseudomonadota</taxon>
        <taxon>Alphaproteobacteria</taxon>
        <taxon>Hyphomicrobiales</taxon>
        <taxon>Nitrobacteraceae</taxon>
        <taxon>Bradyrhizobium</taxon>
    </lineage>
</organism>
<dbReference type="OrthoDB" id="9797093at2"/>
<name>A0A1M6QWP6_9BRAD</name>
<reference evidence="1 2" key="1">
    <citation type="submission" date="2016-11" db="EMBL/GenBank/DDBJ databases">
        <authorList>
            <person name="Jaros S."/>
            <person name="Januszkiewicz K."/>
            <person name="Wedrychowicz H."/>
        </authorList>
    </citation>
    <scope>NUCLEOTIDE SEQUENCE [LARGE SCALE GENOMIC DNA]</scope>
    <source>
        <strain evidence="1 2">GAS499</strain>
    </source>
</reference>
<dbReference type="Proteomes" id="UP000189935">
    <property type="component" value="Chromosome I"/>
</dbReference>
<gene>
    <name evidence="1" type="ORF">SAMN05444159_2809</name>
</gene>
<sequence>MVRRADEPRPLIWRGASKTDFMAFPPTVQREMGYVLFLAQMGERHSSTAKTLGGFGGATVIEVRESYDGNAYRAVYTVRYADAVYVLHAFQKKSKKGIATPKAEIDLIEKRLKDLIKEKEGRQ</sequence>
<protein>
    <submittedName>
        <fullName evidence="1">Phage-related protein</fullName>
    </submittedName>
</protein>
<dbReference type="AlphaFoldDB" id="A0A1M6QWP6"/>
<proteinExistence type="predicted"/>
<evidence type="ECO:0000313" key="2">
    <source>
        <dbReference type="Proteomes" id="UP000189935"/>
    </source>
</evidence>